<comment type="function">
    <text evidence="10">Probably acts as a heme chaperone, transferring heme to an unknown acceptor. Binds one molecule of heme per monomer, possibly covalently. Binds 1 [4Fe-4S] cluster. The cluster is coordinated with 3 cysteines and an exchangeable S-adenosyl-L-methionine.</text>
</comment>
<dbReference type="GO" id="GO:0006779">
    <property type="term" value="P:porphyrin-containing compound biosynthetic process"/>
    <property type="evidence" value="ECO:0007669"/>
    <property type="project" value="InterPro"/>
</dbReference>
<sequence>MSKLPPLGLYVHYPFCRRKCPYCDFNSYPKARFSSQVSDGAYTKALLRELEAALPLLTGRRFISVFLGGGTPSLWPLEDLSAFLAKLQALDLLSPQAEISMEVNPGTAADVAYFKELRALGVNRLSIGVQSFDDKALRSLGRIHDAKQAQQSCAAAREAGFLRLNLDIMHGLPGQDEAAALRDLDYASRYATHLSWYELTLEEDSYFGAHPPVLPDEDTLAQIEEQGFALLQELGFKRYEISGFTREQPCVHNLNYWRFGDYLGLGAGAHSKISRISPHTSSIEVLRHANPALPDAYLSAVQQDVHAMLYSAATAFAPVAAADLPFEYMLNRLRLFESVPVAEYEAYTGLSFVPLLQTLKPALDDGLVTLSADGSKLNVTATGHRLLNSVLELFLNA</sequence>
<dbReference type="Pfam" id="PF04055">
    <property type="entry name" value="Radical_SAM"/>
    <property type="match status" value="1"/>
</dbReference>
<protein>
    <recommendedName>
        <fullName evidence="3 10">Heme chaperone HemW</fullName>
    </recommendedName>
</protein>
<dbReference type="SFLD" id="SFLDG01082">
    <property type="entry name" value="B12-binding_domain_containing"/>
    <property type="match status" value="1"/>
</dbReference>
<dbReference type="GO" id="GO:0046872">
    <property type="term" value="F:metal ion binding"/>
    <property type="evidence" value="ECO:0007669"/>
    <property type="project" value="UniProtKB-UniRule"/>
</dbReference>
<feature type="domain" description="Radical SAM core" evidence="11">
    <location>
        <begin position="1"/>
        <end position="237"/>
    </location>
</feature>
<keyword evidence="4 10" id="KW-0349">Heme</keyword>
<keyword evidence="10" id="KW-0963">Cytoplasm</keyword>
<dbReference type="SUPFAM" id="SSF102114">
    <property type="entry name" value="Radical SAM enzymes"/>
    <property type="match status" value="1"/>
</dbReference>
<evidence type="ECO:0000256" key="6">
    <source>
        <dbReference type="ARBA" id="ARBA00022723"/>
    </source>
</evidence>
<dbReference type="PROSITE" id="PS51918">
    <property type="entry name" value="RADICAL_SAM"/>
    <property type="match status" value="1"/>
</dbReference>
<proteinExistence type="inferred from homology"/>
<evidence type="ECO:0000256" key="9">
    <source>
        <dbReference type="ARBA" id="ARBA00023186"/>
    </source>
</evidence>
<evidence type="ECO:0000256" key="10">
    <source>
        <dbReference type="RuleBase" id="RU364116"/>
    </source>
</evidence>
<keyword evidence="7 10" id="KW-0408">Iron</keyword>
<dbReference type="SFLD" id="SFLDS00029">
    <property type="entry name" value="Radical_SAM"/>
    <property type="match status" value="1"/>
</dbReference>
<evidence type="ECO:0000259" key="11">
    <source>
        <dbReference type="PROSITE" id="PS51918"/>
    </source>
</evidence>
<evidence type="ECO:0000256" key="1">
    <source>
        <dbReference type="ARBA" id="ARBA00001966"/>
    </source>
</evidence>
<gene>
    <name evidence="12" type="primary">hemW</name>
    <name evidence="12" type="ORF">IAA31_02000</name>
</gene>
<dbReference type="SFLD" id="SFLDF00288">
    <property type="entry name" value="HemN-like__clustered_with_nucl"/>
    <property type="match status" value="1"/>
</dbReference>
<organism evidence="12 13">
    <name type="scientific">Candidatus Anaerobiospirillum merdipullorum</name>
    <dbReference type="NCBI Taxonomy" id="2838450"/>
    <lineage>
        <taxon>Bacteria</taxon>
        <taxon>Pseudomonadati</taxon>
        <taxon>Pseudomonadota</taxon>
        <taxon>Gammaproteobacteria</taxon>
        <taxon>Aeromonadales</taxon>
        <taxon>Succinivibrionaceae</taxon>
        <taxon>Anaerobiospirillum</taxon>
    </lineage>
</organism>
<dbReference type="InterPro" id="IPR010723">
    <property type="entry name" value="HemN_C"/>
</dbReference>
<evidence type="ECO:0000256" key="5">
    <source>
        <dbReference type="ARBA" id="ARBA00022691"/>
    </source>
</evidence>
<dbReference type="InterPro" id="IPR007197">
    <property type="entry name" value="rSAM"/>
</dbReference>
<keyword evidence="9 10" id="KW-0143">Chaperone</keyword>
<comment type="subcellular location">
    <subcellularLocation>
        <location evidence="10">Cytoplasm</location>
    </subcellularLocation>
</comment>
<dbReference type="InterPro" id="IPR034505">
    <property type="entry name" value="Coproporphyrinogen-III_oxidase"/>
</dbReference>
<dbReference type="GO" id="GO:0051539">
    <property type="term" value="F:4 iron, 4 sulfur cluster binding"/>
    <property type="evidence" value="ECO:0007669"/>
    <property type="project" value="UniProtKB-UniRule"/>
</dbReference>
<dbReference type="Gene3D" id="3.20.20.70">
    <property type="entry name" value="Aldolase class I"/>
    <property type="match status" value="1"/>
</dbReference>
<name>A0A9E2NRJ2_9GAMM</name>
<evidence type="ECO:0000256" key="7">
    <source>
        <dbReference type="ARBA" id="ARBA00023004"/>
    </source>
</evidence>
<dbReference type="SMART" id="SM00729">
    <property type="entry name" value="Elp3"/>
    <property type="match status" value="1"/>
</dbReference>
<dbReference type="PANTHER" id="PTHR13932">
    <property type="entry name" value="COPROPORPHYRINIGEN III OXIDASE"/>
    <property type="match status" value="1"/>
</dbReference>
<dbReference type="SFLD" id="SFLDG01065">
    <property type="entry name" value="anaerobic_coproporphyrinogen-I"/>
    <property type="match status" value="1"/>
</dbReference>
<dbReference type="NCBIfam" id="TIGR00539">
    <property type="entry name" value="hemN_rel"/>
    <property type="match status" value="1"/>
</dbReference>
<comment type="caution">
    <text evidence="12">The sequence shown here is derived from an EMBL/GenBank/DDBJ whole genome shotgun (WGS) entry which is preliminary data.</text>
</comment>
<evidence type="ECO:0000256" key="4">
    <source>
        <dbReference type="ARBA" id="ARBA00022617"/>
    </source>
</evidence>
<dbReference type="Pfam" id="PF06969">
    <property type="entry name" value="HemN_C"/>
    <property type="match status" value="1"/>
</dbReference>
<dbReference type="InterPro" id="IPR006638">
    <property type="entry name" value="Elp3/MiaA/NifB-like_rSAM"/>
</dbReference>
<dbReference type="GO" id="GO:0005737">
    <property type="term" value="C:cytoplasm"/>
    <property type="evidence" value="ECO:0007669"/>
    <property type="project" value="UniProtKB-SubCell"/>
</dbReference>
<comment type="cofactor">
    <cofactor evidence="1">
        <name>[4Fe-4S] cluster</name>
        <dbReference type="ChEBI" id="CHEBI:49883"/>
    </cofactor>
</comment>
<reference evidence="12" key="2">
    <citation type="submission" date="2021-04" db="EMBL/GenBank/DDBJ databases">
        <authorList>
            <person name="Gilroy R."/>
        </authorList>
    </citation>
    <scope>NUCLEOTIDE SEQUENCE</scope>
    <source>
        <strain evidence="12">687</strain>
    </source>
</reference>
<keyword evidence="6 10" id="KW-0479">Metal-binding</keyword>
<dbReference type="InterPro" id="IPR004559">
    <property type="entry name" value="HemW-like"/>
</dbReference>
<evidence type="ECO:0000313" key="13">
    <source>
        <dbReference type="Proteomes" id="UP000824150"/>
    </source>
</evidence>
<dbReference type="SFLD" id="SFLDF00562">
    <property type="entry name" value="HemN-like__clustered_with_heat"/>
    <property type="match status" value="1"/>
</dbReference>
<evidence type="ECO:0000256" key="8">
    <source>
        <dbReference type="ARBA" id="ARBA00023014"/>
    </source>
</evidence>
<dbReference type="GO" id="GO:0004109">
    <property type="term" value="F:coproporphyrinogen oxidase activity"/>
    <property type="evidence" value="ECO:0007669"/>
    <property type="project" value="InterPro"/>
</dbReference>
<dbReference type="InterPro" id="IPR013785">
    <property type="entry name" value="Aldolase_TIM"/>
</dbReference>
<comment type="similarity">
    <text evidence="2">Belongs to the anaerobic coproporphyrinogen-III oxidase family. HemW subfamily.</text>
</comment>
<evidence type="ECO:0000256" key="3">
    <source>
        <dbReference type="ARBA" id="ARBA00017228"/>
    </source>
</evidence>
<dbReference type="PANTHER" id="PTHR13932:SF5">
    <property type="entry name" value="RADICAL S-ADENOSYL METHIONINE DOMAIN-CONTAINING PROTEIN 1, MITOCHONDRIAL"/>
    <property type="match status" value="1"/>
</dbReference>
<dbReference type="EMBL" id="JAHLFG010000023">
    <property type="protein sequence ID" value="MBU3826251.1"/>
    <property type="molecule type" value="Genomic_DNA"/>
</dbReference>
<keyword evidence="10" id="KW-0004">4Fe-4S</keyword>
<dbReference type="CDD" id="cd01335">
    <property type="entry name" value="Radical_SAM"/>
    <property type="match status" value="1"/>
</dbReference>
<evidence type="ECO:0000256" key="2">
    <source>
        <dbReference type="ARBA" id="ARBA00006100"/>
    </source>
</evidence>
<dbReference type="InterPro" id="IPR058240">
    <property type="entry name" value="rSAM_sf"/>
</dbReference>
<reference evidence="12" key="1">
    <citation type="journal article" date="2021" name="PeerJ">
        <title>Extensive microbial diversity within the chicken gut microbiome revealed by metagenomics and culture.</title>
        <authorList>
            <person name="Gilroy R."/>
            <person name="Ravi A."/>
            <person name="Getino M."/>
            <person name="Pursley I."/>
            <person name="Horton D.L."/>
            <person name="Alikhan N.F."/>
            <person name="Baker D."/>
            <person name="Gharbi K."/>
            <person name="Hall N."/>
            <person name="Watson M."/>
            <person name="Adriaenssens E.M."/>
            <person name="Foster-Nyarko E."/>
            <person name="Jarju S."/>
            <person name="Secka A."/>
            <person name="Antonio M."/>
            <person name="Oren A."/>
            <person name="Chaudhuri R.R."/>
            <person name="La Ragione R."/>
            <person name="Hildebrand F."/>
            <person name="Pallen M.J."/>
        </authorList>
    </citation>
    <scope>NUCLEOTIDE SEQUENCE</scope>
    <source>
        <strain evidence="12">687</strain>
    </source>
</reference>
<dbReference type="AlphaFoldDB" id="A0A9E2NRJ2"/>
<evidence type="ECO:0000313" key="12">
    <source>
        <dbReference type="EMBL" id="MBU3826251.1"/>
    </source>
</evidence>
<keyword evidence="8 10" id="KW-0411">Iron-sulfur</keyword>
<keyword evidence="5 10" id="KW-0949">S-adenosyl-L-methionine</keyword>
<dbReference type="Proteomes" id="UP000824150">
    <property type="component" value="Unassembled WGS sequence"/>
</dbReference>
<accession>A0A9E2NRJ2</accession>